<proteinExistence type="predicted"/>
<organism evidence="1 2">
    <name type="scientific">Subdoligranulum variabile</name>
    <dbReference type="NCBI Taxonomy" id="214851"/>
    <lineage>
        <taxon>Bacteria</taxon>
        <taxon>Bacillati</taxon>
        <taxon>Bacillota</taxon>
        <taxon>Clostridia</taxon>
        <taxon>Eubacteriales</taxon>
        <taxon>Oscillospiraceae</taxon>
        <taxon>Subdoligranulum</taxon>
    </lineage>
</organism>
<name>A0A921INM0_9FIRM</name>
<gene>
    <name evidence="1" type="ORF">K8V20_11135</name>
</gene>
<feature type="non-terminal residue" evidence="1">
    <location>
        <position position="1"/>
    </location>
</feature>
<sequence length="72" mass="8389">EMVCDRIAASKNYKGAAYTDAAAWDYYDRSKDHYVLHPETRRELETCLLILRDQGEDACFAYIRTQLLGKKQ</sequence>
<comment type="caution">
    <text evidence="1">The sequence shown here is derived from an EMBL/GenBank/DDBJ whole genome shotgun (WGS) entry which is preliminary data.</text>
</comment>
<dbReference type="Proteomes" id="UP000782880">
    <property type="component" value="Unassembled WGS sequence"/>
</dbReference>
<reference evidence="1" key="2">
    <citation type="submission" date="2021-09" db="EMBL/GenBank/DDBJ databases">
        <authorList>
            <person name="Gilroy R."/>
        </authorList>
    </citation>
    <scope>NUCLEOTIDE SEQUENCE</scope>
    <source>
        <strain evidence="1">ChiBcec21-2208</strain>
    </source>
</reference>
<protein>
    <submittedName>
        <fullName evidence="1">DUF5662 family protein</fullName>
    </submittedName>
</protein>
<evidence type="ECO:0000313" key="1">
    <source>
        <dbReference type="EMBL" id="HJG29182.1"/>
    </source>
</evidence>
<dbReference type="EMBL" id="DYVE01000287">
    <property type="protein sequence ID" value="HJG29182.1"/>
    <property type="molecule type" value="Genomic_DNA"/>
</dbReference>
<evidence type="ECO:0000313" key="2">
    <source>
        <dbReference type="Proteomes" id="UP000782880"/>
    </source>
</evidence>
<accession>A0A921INM0</accession>
<dbReference type="AlphaFoldDB" id="A0A921INM0"/>
<reference evidence="1" key="1">
    <citation type="journal article" date="2021" name="PeerJ">
        <title>Extensive microbial diversity within the chicken gut microbiome revealed by metagenomics and culture.</title>
        <authorList>
            <person name="Gilroy R."/>
            <person name="Ravi A."/>
            <person name="Getino M."/>
            <person name="Pursley I."/>
            <person name="Horton D.L."/>
            <person name="Alikhan N.F."/>
            <person name="Baker D."/>
            <person name="Gharbi K."/>
            <person name="Hall N."/>
            <person name="Watson M."/>
            <person name="Adriaenssens E.M."/>
            <person name="Foster-Nyarko E."/>
            <person name="Jarju S."/>
            <person name="Secka A."/>
            <person name="Antonio M."/>
            <person name="Oren A."/>
            <person name="Chaudhuri R.R."/>
            <person name="La Ragione R."/>
            <person name="Hildebrand F."/>
            <person name="Pallen M.J."/>
        </authorList>
    </citation>
    <scope>NUCLEOTIDE SEQUENCE</scope>
    <source>
        <strain evidence="1">ChiBcec21-2208</strain>
    </source>
</reference>